<proteinExistence type="predicted"/>
<sequence length="69" mass="8119">MRSEDYRSSRLVQEPRGSKELRVRTAARTEGEQKVNRYRPRFVEAEKGEFTLSGSRLRCGSSLLPRKRY</sequence>
<accession>A0ABR2LT04</accession>
<comment type="caution">
    <text evidence="2">The sequence shown here is derived from an EMBL/GenBank/DDBJ whole genome shotgun (WGS) entry which is preliminary data.</text>
</comment>
<dbReference type="Proteomes" id="UP001412067">
    <property type="component" value="Unassembled WGS sequence"/>
</dbReference>
<evidence type="ECO:0000313" key="2">
    <source>
        <dbReference type="EMBL" id="KAK8950043.1"/>
    </source>
</evidence>
<feature type="compositionally biased region" description="Basic and acidic residues" evidence="1">
    <location>
        <begin position="16"/>
        <end position="33"/>
    </location>
</feature>
<gene>
    <name evidence="2" type="ORF">KSP40_PGU000356</name>
</gene>
<evidence type="ECO:0000256" key="1">
    <source>
        <dbReference type="SAM" id="MobiDB-lite"/>
    </source>
</evidence>
<organism evidence="2 3">
    <name type="scientific">Platanthera guangdongensis</name>
    <dbReference type="NCBI Taxonomy" id="2320717"/>
    <lineage>
        <taxon>Eukaryota</taxon>
        <taxon>Viridiplantae</taxon>
        <taxon>Streptophyta</taxon>
        <taxon>Embryophyta</taxon>
        <taxon>Tracheophyta</taxon>
        <taxon>Spermatophyta</taxon>
        <taxon>Magnoliopsida</taxon>
        <taxon>Liliopsida</taxon>
        <taxon>Asparagales</taxon>
        <taxon>Orchidaceae</taxon>
        <taxon>Orchidoideae</taxon>
        <taxon>Orchideae</taxon>
        <taxon>Orchidinae</taxon>
        <taxon>Platanthera</taxon>
    </lineage>
</organism>
<protein>
    <submittedName>
        <fullName evidence="2">Uncharacterized protein</fullName>
    </submittedName>
</protein>
<reference evidence="2 3" key="1">
    <citation type="journal article" date="2022" name="Nat. Plants">
        <title>Genomes of leafy and leafless Platanthera orchids illuminate the evolution of mycoheterotrophy.</title>
        <authorList>
            <person name="Li M.H."/>
            <person name="Liu K.W."/>
            <person name="Li Z."/>
            <person name="Lu H.C."/>
            <person name="Ye Q.L."/>
            <person name="Zhang D."/>
            <person name="Wang J.Y."/>
            <person name="Li Y.F."/>
            <person name="Zhong Z.M."/>
            <person name="Liu X."/>
            <person name="Yu X."/>
            <person name="Liu D.K."/>
            <person name="Tu X.D."/>
            <person name="Liu B."/>
            <person name="Hao Y."/>
            <person name="Liao X.Y."/>
            <person name="Jiang Y.T."/>
            <person name="Sun W.H."/>
            <person name="Chen J."/>
            <person name="Chen Y.Q."/>
            <person name="Ai Y."/>
            <person name="Zhai J.W."/>
            <person name="Wu S.S."/>
            <person name="Zhou Z."/>
            <person name="Hsiao Y.Y."/>
            <person name="Wu W.L."/>
            <person name="Chen Y.Y."/>
            <person name="Lin Y.F."/>
            <person name="Hsu J.L."/>
            <person name="Li C.Y."/>
            <person name="Wang Z.W."/>
            <person name="Zhao X."/>
            <person name="Zhong W.Y."/>
            <person name="Ma X.K."/>
            <person name="Ma L."/>
            <person name="Huang J."/>
            <person name="Chen G.Z."/>
            <person name="Huang M.Z."/>
            <person name="Huang L."/>
            <person name="Peng D.H."/>
            <person name="Luo Y.B."/>
            <person name="Zou S.Q."/>
            <person name="Chen S.P."/>
            <person name="Lan S."/>
            <person name="Tsai W.C."/>
            <person name="Van de Peer Y."/>
            <person name="Liu Z.J."/>
        </authorList>
    </citation>
    <scope>NUCLEOTIDE SEQUENCE [LARGE SCALE GENOMIC DNA]</scope>
    <source>
        <strain evidence="2">Lor288</strain>
    </source>
</reference>
<evidence type="ECO:0000313" key="3">
    <source>
        <dbReference type="Proteomes" id="UP001412067"/>
    </source>
</evidence>
<name>A0ABR2LT04_9ASPA</name>
<dbReference type="EMBL" id="JBBWWR010000015">
    <property type="protein sequence ID" value="KAK8950043.1"/>
    <property type="molecule type" value="Genomic_DNA"/>
</dbReference>
<keyword evidence="3" id="KW-1185">Reference proteome</keyword>
<feature type="region of interest" description="Disordered" evidence="1">
    <location>
        <begin position="1"/>
        <end position="33"/>
    </location>
</feature>